<feature type="transmembrane region" description="Helical" evidence="1">
    <location>
        <begin position="197"/>
        <end position="221"/>
    </location>
</feature>
<dbReference type="PIRSF" id="PIRSF019466">
    <property type="entry name" value="EutH"/>
    <property type="match status" value="1"/>
</dbReference>
<dbReference type="RefSeq" id="WP_136008020.1">
    <property type="nucleotide sequence ID" value="NZ_SRYR01000012.1"/>
</dbReference>
<sequence length="356" mass="38069">MEKIMLYIVGLFFIVGIIDYILGNKFKLGYGIENGIKSMGSLALSMVGILSITPIISDLLSKYVLSVFNKSLLDPSIISSSLIAVDMGGFKIAEAIGGSADIIYFSGILISSILGCTISFTIPLALGIIDEKHMDIFCNGILCGIITIPIGLFIGGILLKISLIEIVVSLLPIIIISILLIIGLYKIPSKMVIYFKRLAKGIFIIGLIGLGLQGLNSIVGISLVNNLLPLEEAITIVGKIAIFLAGSNVMLEVIKRFFSKQIITLERKLHINSDSVAALIGSLASAVIIFTDFDKLDNRGKVLCSAFSVSGAYVLGGQLAYVVAEAKEIALIYILVKLISGFLAILLALKVIKNDI</sequence>
<dbReference type="Proteomes" id="UP000306888">
    <property type="component" value="Unassembled WGS sequence"/>
</dbReference>
<protein>
    <submittedName>
        <fullName evidence="2">Ethanolamine utilization protein EutH</fullName>
    </submittedName>
</protein>
<organism evidence="2 3">
    <name type="scientific">Clostridium sartagoforme</name>
    <dbReference type="NCBI Taxonomy" id="84031"/>
    <lineage>
        <taxon>Bacteria</taxon>
        <taxon>Bacillati</taxon>
        <taxon>Bacillota</taxon>
        <taxon>Clostridia</taxon>
        <taxon>Eubacteriales</taxon>
        <taxon>Clostridiaceae</taxon>
        <taxon>Clostridium</taxon>
    </lineage>
</organism>
<gene>
    <name evidence="2" type="primary">eutH</name>
    <name evidence="2" type="ORF">E5347_14885</name>
</gene>
<feature type="transmembrane region" description="Helical" evidence="1">
    <location>
        <begin position="163"/>
        <end position="185"/>
    </location>
</feature>
<dbReference type="PANTHER" id="PTHR40089:SF1">
    <property type="entry name" value="ETHANOLAMINE PERMEASE EUTH-RELATED"/>
    <property type="match status" value="1"/>
</dbReference>
<feature type="transmembrane region" description="Helical" evidence="1">
    <location>
        <begin position="42"/>
        <end position="60"/>
    </location>
</feature>
<evidence type="ECO:0000313" key="3">
    <source>
        <dbReference type="Proteomes" id="UP000306888"/>
    </source>
</evidence>
<accession>A0A4S2DF58</accession>
<feature type="transmembrane region" description="Helical" evidence="1">
    <location>
        <begin position="5"/>
        <end position="22"/>
    </location>
</feature>
<feature type="transmembrane region" description="Helical" evidence="1">
    <location>
        <begin position="233"/>
        <end position="254"/>
    </location>
</feature>
<dbReference type="NCBIfam" id="NF011667">
    <property type="entry name" value="PRK15086.1-3"/>
    <property type="match status" value="1"/>
</dbReference>
<dbReference type="GO" id="GO:0005886">
    <property type="term" value="C:plasma membrane"/>
    <property type="evidence" value="ECO:0007669"/>
    <property type="project" value="TreeGrafter"/>
</dbReference>
<name>A0A4S2DF58_9CLOT</name>
<dbReference type="AlphaFoldDB" id="A0A4S2DF58"/>
<proteinExistence type="predicted"/>
<dbReference type="Pfam" id="PF04346">
    <property type="entry name" value="EutH"/>
    <property type="match status" value="1"/>
</dbReference>
<evidence type="ECO:0000313" key="2">
    <source>
        <dbReference type="EMBL" id="TGY40627.1"/>
    </source>
</evidence>
<keyword evidence="1" id="KW-1133">Transmembrane helix</keyword>
<dbReference type="GO" id="GO:0034228">
    <property type="term" value="F:ethanolamine transmembrane transporter activity"/>
    <property type="evidence" value="ECO:0007669"/>
    <property type="project" value="InterPro"/>
</dbReference>
<dbReference type="OrthoDB" id="9778282at2"/>
<feature type="transmembrane region" description="Helical" evidence="1">
    <location>
        <begin position="331"/>
        <end position="352"/>
    </location>
</feature>
<evidence type="ECO:0000256" key="1">
    <source>
        <dbReference type="SAM" id="Phobius"/>
    </source>
</evidence>
<dbReference type="InterPro" id="IPR007441">
    <property type="entry name" value="EutH"/>
</dbReference>
<dbReference type="PANTHER" id="PTHR40089">
    <property type="entry name" value="ETHANOLAMINE UTILIZATION PROTEIN EUTH"/>
    <property type="match status" value="1"/>
</dbReference>
<feature type="transmembrane region" description="Helical" evidence="1">
    <location>
        <begin position="305"/>
        <end position="324"/>
    </location>
</feature>
<reference evidence="2 3" key="1">
    <citation type="submission" date="2019-04" db="EMBL/GenBank/DDBJ databases">
        <title>Microbes associate with the intestines of laboratory mice.</title>
        <authorList>
            <person name="Navarre W."/>
            <person name="Wong E."/>
            <person name="Huang K."/>
            <person name="Tropini C."/>
            <person name="Ng K."/>
            <person name="Yu B."/>
        </authorList>
    </citation>
    <scope>NUCLEOTIDE SEQUENCE [LARGE SCALE GENOMIC DNA]</scope>
    <source>
        <strain evidence="2 3">NM50_B9-20</strain>
    </source>
</reference>
<keyword evidence="1" id="KW-0812">Transmembrane</keyword>
<keyword evidence="3" id="KW-1185">Reference proteome</keyword>
<dbReference type="EMBL" id="SRYR01000012">
    <property type="protein sequence ID" value="TGY40627.1"/>
    <property type="molecule type" value="Genomic_DNA"/>
</dbReference>
<keyword evidence="1" id="KW-0472">Membrane</keyword>
<comment type="caution">
    <text evidence="2">The sequence shown here is derived from an EMBL/GenBank/DDBJ whole genome shotgun (WGS) entry which is preliminary data.</text>
</comment>
<feature type="transmembrane region" description="Helical" evidence="1">
    <location>
        <begin position="136"/>
        <end position="157"/>
    </location>
</feature>
<feature type="transmembrane region" description="Helical" evidence="1">
    <location>
        <begin position="102"/>
        <end position="129"/>
    </location>
</feature>